<dbReference type="PIRSF" id="PIRSF000538">
    <property type="entry name" value="GlpK"/>
    <property type="match status" value="1"/>
</dbReference>
<reference evidence="7 8" key="1">
    <citation type="submission" date="2016-04" db="EMBL/GenBank/DDBJ databases">
        <title>Complete genome sequence and analysis of deep-sea sediment isolate, Amycolatopsis sp. WP1.</title>
        <authorList>
            <person name="Wang H."/>
            <person name="Chen S."/>
            <person name="Wu Q."/>
        </authorList>
    </citation>
    <scope>NUCLEOTIDE SEQUENCE [LARGE SCALE GENOMIC DNA]</scope>
    <source>
        <strain evidence="7 8">WP1</strain>
    </source>
</reference>
<dbReference type="Gene3D" id="3.30.420.40">
    <property type="match status" value="2"/>
</dbReference>
<keyword evidence="2" id="KW-0859">Xylose metabolism</keyword>
<comment type="similarity">
    <text evidence="1">Belongs to the FGGY kinase family.</text>
</comment>
<evidence type="ECO:0000256" key="2">
    <source>
        <dbReference type="ARBA" id="ARBA00022629"/>
    </source>
</evidence>
<dbReference type="Proteomes" id="UP000250434">
    <property type="component" value="Chromosome"/>
</dbReference>
<evidence type="ECO:0008006" key="9">
    <source>
        <dbReference type="Google" id="ProtNLM"/>
    </source>
</evidence>
<dbReference type="InterPro" id="IPR043129">
    <property type="entry name" value="ATPase_NBD"/>
</dbReference>
<keyword evidence="2" id="KW-0119">Carbohydrate metabolism</keyword>
<evidence type="ECO:0000256" key="3">
    <source>
        <dbReference type="ARBA" id="ARBA00022679"/>
    </source>
</evidence>
<evidence type="ECO:0000256" key="1">
    <source>
        <dbReference type="ARBA" id="ARBA00009156"/>
    </source>
</evidence>
<dbReference type="KEGG" id="aab:A4R43_26640"/>
<accession>A0A344LL92</accession>
<organism evidence="7 8">
    <name type="scientific">Amycolatopsis albispora</name>
    <dbReference type="NCBI Taxonomy" id="1804986"/>
    <lineage>
        <taxon>Bacteria</taxon>
        <taxon>Bacillati</taxon>
        <taxon>Actinomycetota</taxon>
        <taxon>Actinomycetes</taxon>
        <taxon>Pseudonocardiales</taxon>
        <taxon>Pseudonocardiaceae</taxon>
        <taxon>Amycolatopsis</taxon>
    </lineage>
</organism>
<dbReference type="SUPFAM" id="SSF53067">
    <property type="entry name" value="Actin-like ATPase domain"/>
    <property type="match status" value="2"/>
</dbReference>
<evidence type="ECO:0000313" key="8">
    <source>
        <dbReference type="Proteomes" id="UP000250434"/>
    </source>
</evidence>
<dbReference type="InterPro" id="IPR000577">
    <property type="entry name" value="Carb_kinase_FGGY"/>
</dbReference>
<protein>
    <recommendedName>
        <fullName evidence="9">Carbohydrate kinase</fullName>
    </recommendedName>
</protein>
<sequence length="456" mass="47659">MTIGIGIATLGAACVHTIAVDEDGRVRASAVVPLPPPVRDRPGHSEQDPRLWWPAVERALCQVTADLPRGEIGAVAVTATEGTIVPVDRRGLPAGPALLPDDLRGAAFNNRAMEIGGRAEGTPSAALGRVAWLAEHAPQARGIRHGPEVIGTQLTGKRVAVDSGHARGSGYDPRADTWASELHKSLGIPSKWLPEVVPPSTVLGTVSRTSAALTGLPKGCPVVAGMPEDCAAALAAGAVSPGRFAAMLGETYVLKGVSDTPAPDSYRLPGGRWLPGITSNLGSEALRDIARLDAAAAARGPADLVLCRKPFDASETSEFITGEPADEVELHRARLESAAFVERLALDHLRRLRLVPAEPLLTAGPGTKKSLLWTQIRATVSGVRINVAPHAEPAYGAALLAAAGVWPGGLRDHGGSTPVEPVAAERDALLASYHRFCGELHQRGWIDDELHAVTTS</sequence>
<dbReference type="EMBL" id="CP015163">
    <property type="protein sequence ID" value="AXB48816.1"/>
    <property type="molecule type" value="Genomic_DNA"/>
</dbReference>
<keyword evidence="3" id="KW-0808">Transferase</keyword>
<evidence type="ECO:0000256" key="4">
    <source>
        <dbReference type="ARBA" id="ARBA00022777"/>
    </source>
</evidence>
<keyword evidence="8" id="KW-1185">Reference proteome</keyword>
<evidence type="ECO:0000259" key="5">
    <source>
        <dbReference type="Pfam" id="PF00370"/>
    </source>
</evidence>
<proteinExistence type="inferred from homology"/>
<feature type="domain" description="Carbohydrate kinase FGGY N-terminal" evidence="5">
    <location>
        <begin position="10"/>
        <end position="234"/>
    </location>
</feature>
<evidence type="ECO:0000259" key="6">
    <source>
        <dbReference type="Pfam" id="PF02782"/>
    </source>
</evidence>
<dbReference type="Pfam" id="PF00370">
    <property type="entry name" value="FGGY_N"/>
    <property type="match status" value="1"/>
</dbReference>
<dbReference type="PANTHER" id="PTHR43095">
    <property type="entry name" value="SUGAR KINASE"/>
    <property type="match status" value="1"/>
</dbReference>
<dbReference type="AlphaFoldDB" id="A0A344LL92"/>
<name>A0A344LL92_9PSEU</name>
<dbReference type="PANTHER" id="PTHR43095:SF5">
    <property type="entry name" value="XYLULOSE KINASE"/>
    <property type="match status" value="1"/>
</dbReference>
<dbReference type="InterPro" id="IPR018485">
    <property type="entry name" value="FGGY_C"/>
</dbReference>
<evidence type="ECO:0000313" key="7">
    <source>
        <dbReference type="EMBL" id="AXB48816.1"/>
    </source>
</evidence>
<dbReference type="InterPro" id="IPR050406">
    <property type="entry name" value="FGGY_Carb_Kinase"/>
</dbReference>
<dbReference type="GO" id="GO:0005975">
    <property type="term" value="P:carbohydrate metabolic process"/>
    <property type="evidence" value="ECO:0007669"/>
    <property type="project" value="InterPro"/>
</dbReference>
<keyword evidence="4" id="KW-0418">Kinase</keyword>
<feature type="domain" description="Carbohydrate kinase FGGY C-terminal" evidence="6">
    <location>
        <begin position="303"/>
        <end position="403"/>
    </location>
</feature>
<dbReference type="Pfam" id="PF02782">
    <property type="entry name" value="FGGY_C"/>
    <property type="match status" value="1"/>
</dbReference>
<dbReference type="InterPro" id="IPR018484">
    <property type="entry name" value="FGGY_N"/>
</dbReference>
<dbReference type="GO" id="GO:0016301">
    <property type="term" value="F:kinase activity"/>
    <property type="evidence" value="ECO:0007669"/>
    <property type="project" value="UniProtKB-KW"/>
</dbReference>
<gene>
    <name evidence="7" type="ORF">A4R43_26640</name>
</gene>